<protein>
    <submittedName>
        <fullName evidence="9">DUF421 domain-containing protein</fullName>
    </submittedName>
</protein>
<comment type="subcellular location">
    <subcellularLocation>
        <location evidence="1">Cell membrane</location>
        <topology evidence="1">Multi-pass membrane protein</topology>
    </subcellularLocation>
</comment>
<evidence type="ECO:0000256" key="6">
    <source>
        <dbReference type="ARBA" id="ARBA00023136"/>
    </source>
</evidence>
<proteinExistence type="inferred from homology"/>
<name>A0A9D1FL40_9FIRM</name>
<dbReference type="Gene3D" id="3.30.240.20">
    <property type="entry name" value="bsu07140 like domains"/>
    <property type="match status" value="2"/>
</dbReference>
<dbReference type="Proteomes" id="UP000824002">
    <property type="component" value="Unassembled WGS sequence"/>
</dbReference>
<dbReference type="InterPro" id="IPR007353">
    <property type="entry name" value="DUF421"/>
</dbReference>
<evidence type="ECO:0000259" key="8">
    <source>
        <dbReference type="Pfam" id="PF04239"/>
    </source>
</evidence>
<dbReference type="AlphaFoldDB" id="A0A9D1FL40"/>
<keyword evidence="3" id="KW-1003">Cell membrane</keyword>
<evidence type="ECO:0000256" key="5">
    <source>
        <dbReference type="ARBA" id="ARBA00022989"/>
    </source>
</evidence>
<feature type="domain" description="YetF C-terminal" evidence="8">
    <location>
        <begin position="80"/>
        <end position="211"/>
    </location>
</feature>
<evidence type="ECO:0000313" key="10">
    <source>
        <dbReference type="Proteomes" id="UP000824002"/>
    </source>
</evidence>
<evidence type="ECO:0000256" key="1">
    <source>
        <dbReference type="ARBA" id="ARBA00004651"/>
    </source>
</evidence>
<sequence length="228" mass="26138">MNFLVLCLTTFGSFCVLFLVAKFIGRKQISQLDFFDYITGITIGSIAAEMATELEEPWKPLTAMVIYGGVTLLLSVVSNKFPRTRKYLNGAPTILMDHGKLYYQNLKKAKLDLSEFMVMCRQQGYFDLTNIETAVFEYNGKLTILPVSSQRPATPKDMDLAPEQELFFTELIMDGRILEDNLKRMGLDLTWLDKQLKQRHIRSPKDVVLAVCDPNLKFFLFEKNPVEK</sequence>
<accession>A0A9D1FL40</accession>
<keyword evidence="6 7" id="KW-0472">Membrane</keyword>
<evidence type="ECO:0000256" key="2">
    <source>
        <dbReference type="ARBA" id="ARBA00006448"/>
    </source>
</evidence>
<dbReference type="GO" id="GO:0005886">
    <property type="term" value="C:plasma membrane"/>
    <property type="evidence" value="ECO:0007669"/>
    <property type="project" value="UniProtKB-SubCell"/>
</dbReference>
<dbReference type="PANTHER" id="PTHR34582:SF7">
    <property type="entry name" value="UPF0702 TRANSMEMBRANE PROTEIN YDFS"/>
    <property type="match status" value="1"/>
</dbReference>
<dbReference type="InterPro" id="IPR023090">
    <property type="entry name" value="UPF0702_alpha/beta_dom_sf"/>
</dbReference>
<dbReference type="Pfam" id="PF04239">
    <property type="entry name" value="DUF421"/>
    <property type="match status" value="1"/>
</dbReference>
<comment type="caution">
    <text evidence="9">The sequence shown here is derived from an EMBL/GenBank/DDBJ whole genome shotgun (WGS) entry which is preliminary data.</text>
</comment>
<evidence type="ECO:0000313" key="9">
    <source>
        <dbReference type="EMBL" id="HIS75841.1"/>
    </source>
</evidence>
<dbReference type="EMBL" id="DVJP01000027">
    <property type="protein sequence ID" value="HIS75841.1"/>
    <property type="molecule type" value="Genomic_DNA"/>
</dbReference>
<evidence type="ECO:0000256" key="4">
    <source>
        <dbReference type="ARBA" id="ARBA00022692"/>
    </source>
</evidence>
<reference evidence="9" key="2">
    <citation type="journal article" date="2021" name="PeerJ">
        <title>Extensive microbial diversity within the chicken gut microbiome revealed by metagenomics and culture.</title>
        <authorList>
            <person name="Gilroy R."/>
            <person name="Ravi A."/>
            <person name="Getino M."/>
            <person name="Pursley I."/>
            <person name="Horton D.L."/>
            <person name="Alikhan N.F."/>
            <person name="Baker D."/>
            <person name="Gharbi K."/>
            <person name="Hall N."/>
            <person name="Watson M."/>
            <person name="Adriaenssens E.M."/>
            <person name="Foster-Nyarko E."/>
            <person name="Jarju S."/>
            <person name="Secka A."/>
            <person name="Antonio M."/>
            <person name="Oren A."/>
            <person name="Chaudhuri R.R."/>
            <person name="La Ragione R."/>
            <person name="Hildebrand F."/>
            <person name="Pallen M.J."/>
        </authorList>
    </citation>
    <scope>NUCLEOTIDE SEQUENCE</scope>
    <source>
        <strain evidence="9">CHK199-13235</strain>
    </source>
</reference>
<keyword evidence="4 7" id="KW-0812">Transmembrane</keyword>
<reference evidence="9" key="1">
    <citation type="submission" date="2020-10" db="EMBL/GenBank/DDBJ databases">
        <authorList>
            <person name="Gilroy R."/>
        </authorList>
    </citation>
    <scope>NUCLEOTIDE SEQUENCE</scope>
    <source>
        <strain evidence="9">CHK199-13235</strain>
    </source>
</reference>
<evidence type="ECO:0000256" key="3">
    <source>
        <dbReference type="ARBA" id="ARBA00022475"/>
    </source>
</evidence>
<evidence type="ECO:0000256" key="7">
    <source>
        <dbReference type="SAM" id="Phobius"/>
    </source>
</evidence>
<comment type="similarity">
    <text evidence="2">Belongs to the UPF0702 family.</text>
</comment>
<gene>
    <name evidence="9" type="ORF">IAB51_03425</name>
</gene>
<keyword evidence="5 7" id="KW-1133">Transmembrane helix</keyword>
<organism evidence="9 10">
    <name type="scientific">Candidatus Merdivicinus excrementipullorum</name>
    <dbReference type="NCBI Taxonomy" id="2840867"/>
    <lineage>
        <taxon>Bacteria</taxon>
        <taxon>Bacillati</taxon>
        <taxon>Bacillota</taxon>
        <taxon>Clostridia</taxon>
        <taxon>Eubacteriales</taxon>
        <taxon>Oscillospiraceae</taxon>
        <taxon>Oscillospiraceae incertae sedis</taxon>
        <taxon>Candidatus Merdivicinus</taxon>
    </lineage>
</organism>
<feature type="transmembrane region" description="Helical" evidence="7">
    <location>
        <begin position="58"/>
        <end position="77"/>
    </location>
</feature>
<dbReference type="PANTHER" id="PTHR34582">
    <property type="entry name" value="UPF0702 TRANSMEMBRANE PROTEIN YCAP"/>
    <property type="match status" value="1"/>
</dbReference>